<dbReference type="InterPro" id="IPR013500">
    <property type="entry name" value="TopoI_cat_euk"/>
</dbReference>
<evidence type="ECO:0000256" key="4">
    <source>
        <dbReference type="ARBA" id="ARBA00023029"/>
    </source>
</evidence>
<dbReference type="Gene3D" id="3.30.66.10">
    <property type="entry name" value="DNA topoisomerase I domain"/>
    <property type="match status" value="1"/>
</dbReference>
<dbReference type="Pfam" id="PF01028">
    <property type="entry name" value="Topoisom_I"/>
    <property type="match status" value="1"/>
</dbReference>
<comment type="catalytic activity">
    <reaction evidence="1">
        <text>ATP-independent breakage of single-stranded DNA, followed by passage and rejoining.</text>
        <dbReference type="EC" id="5.6.2.1"/>
    </reaction>
</comment>
<dbReference type="Gene3D" id="1.10.132.120">
    <property type="match status" value="1"/>
</dbReference>
<dbReference type="Proteomes" id="UP000288012">
    <property type="component" value="Unassembled WGS sequence"/>
</dbReference>
<dbReference type="InterPro" id="IPR035447">
    <property type="entry name" value="DNA_topo_I_N_sf"/>
</dbReference>
<dbReference type="PRINTS" id="PR00416">
    <property type="entry name" value="EUTPISMRASEI"/>
</dbReference>
<keyword evidence="4" id="KW-0799">Topoisomerase</keyword>
<evidence type="ECO:0000256" key="3">
    <source>
        <dbReference type="ARBA" id="ARBA00012891"/>
    </source>
</evidence>
<evidence type="ECO:0000256" key="2">
    <source>
        <dbReference type="ARBA" id="ARBA00006645"/>
    </source>
</evidence>
<evidence type="ECO:0000256" key="1">
    <source>
        <dbReference type="ARBA" id="ARBA00000213"/>
    </source>
</evidence>
<dbReference type="Pfam" id="PF21338">
    <property type="entry name" value="Top1B_N_bact"/>
    <property type="match status" value="1"/>
</dbReference>
<dbReference type="RefSeq" id="WP_127032354.1">
    <property type="nucleotide sequence ID" value="NZ_RZGR01000023.1"/>
</dbReference>
<keyword evidence="6 9" id="KW-0413">Isomerase</keyword>
<evidence type="ECO:0000256" key="6">
    <source>
        <dbReference type="ARBA" id="ARBA00023235"/>
    </source>
</evidence>
<sequence length="347" mass="40739">MYTIEECEQIAEKASLRYVKDTSPGICRRKFGRGFVYYWMNGEKVTEARILERINSLAIPPAYKNVWICRYANGHIQATGRDERGRKQYIYHPLWRQLREQQKFTSMVQFGHSLSRIRRKIRYELNKPLSLSKSQIICAIIYLLDHACIRIGTPVYAKQNNSYGITTLRKKHVSIHKNKVILDFVGKNGKFWHIILTDKKIINLIKKCEEIPGYEIFKYLDAQNQINVITSQDVNGYLQEITQQPFTAKDFRTWTACRETLYGLICAHKLQLPTEKGKLKAVIKQVAQLLGHTVAVCQKSYIEPDIIAWWQDKRLEKWIEENHVLIRSRNKDKILLKWLSDKLPCIP</sequence>
<dbReference type="InterPro" id="IPR014711">
    <property type="entry name" value="TopoI_cat_a-hlx-sub_euk"/>
</dbReference>
<dbReference type="EMBL" id="RZGR01000023">
    <property type="protein sequence ID" value="RUQ84982.1"/>
    <property type="molecule type" value="Genomic_DNA"/>
</dbReference>
<dbReference type="OrthoDB" id="9778962at2"/>
<dbReference type="EC" id="5.6.2.1" evidence="3"/>
<dbReference type="InterPro" id="IPR011010">
    <property type="entry name" value="DNA_brk_join_enz"/>
</dbReference>
<reference evidence="9 10" key="1">
    <citation type="submission" date="2018-12" db="EMBL/GenBank/DDBJ databases">
        <title>Legionella sp,whole genome shotgun sequence.</title>
        <authorList>
            <person name="Wu H."/>
        </authorList>
    </citation>
    <scope>NUCLEOTIDE SEQUENCE [LARGE SCALE GENOMIC DNA]</scope>
    <source>
        <strain evidence="10">km714</strain>
    </source>
</reference>
<dbReference type="InterPro" id="IPR049331">
    <property type="entry name" value="Top1B_N_bact"/>
</dbReference>
<evidence type="ECO:0000256" key="5">
    <source>
        <dbReference type="ARBA" id="ARBA00023125"/>
    </source>
</evidence>
<protein>
    <recommendedName>
        <fullName evidence="3">DNA topoisomerase</fullName>
        <ecNumber evidence="3">5.6.2.1</ecNumber>
    </recommendedName>
</protein>
<dbReference type="SUPFAM" id="SSF56349">
    <property type="entry name" value="DNA breaking-rejoining enzymes"/>
    <property type="match status" value="1"/>
</dbReference>
<evidence type="ECO:0000259" key="7">
    <source>
        <dbReference type="Pfam" id="PF01028"/>
    </source>
</evidence>
<accession>A0A3S0V4Y6</accession>
<name>A0A3S0V4Y6_9GAMM</name>
<evidence type="ECO:0000313" key="10">
    <source>
        <dbReference type="Proteomes" id="UP000288012"/>
    </source>
</evidence>
<dbReference type="GO" id="GO:0003917">
    <property type="term" value="F:DNA topoisomerase type I (single strand cut, ATP-independent) activity"/>
    <property type="evidence" value="ECO:0007669"/>
    <property type="project" value="UniProtKB-EC"/>
</dbReference>
<gene>
    <name evidence="9" type="ORF">EKM59_07940</name>
</gene>
<dbReference type="SUPFAM" id="SSF55869">
    <property type="entry name" value="DNA topoisomerase I domain"/>
    <property type="match status" value="1"/>
</dbReference>
<dbReference type="AlphaFoldDB" id="A0A3S0V4Y6"/>
<comment type="caution">
    <text evidence="9">The sequence shown here is derived from an EMBL/GenBank/DDBJ whole genome shotgun (WGS) entry which is preliminary data.</text>
</comment>
<dbReference type="PROSITE" id="PS52038">
    <property type="entry name" value="TOPO_IB_2"/>
    <property type="match status" value="1"/>
</dbReference>
<comment type="similarity">
    <text evidence="2">Belongs to the type IB topoisomerase family.</text>
</comment>
<dbReference type="GO" id="GO:0006265">
    <property type="term" value="P:DNA topological change"/>
    <property type="evidence" value="ECO:0007669"/>
    <property type="project" value="InterPro"/>
</dbReference>
<proteinExistence type="inferred from homology"/>
<dbReference type="Gene3D" id="3.90.15.10">
    <property type="entry name" value="Topoisomerase I, Chain A, domain 3"/>
    <property type="match status" value="1"/>
</dbReference>
<evidence type="ECO:0000259" key="8">
    <source>
        <dbReference type="Pfam" id="PF21338"/>
    </source>
</evidence>
<organism evidence="9 10">
    <name type="scientific">Legionella septentrionalis</name>
    <dbReference type="NCBI Taxonomy" id="2498109"/>
    <lineage>
        <taxon>Bacteria</taxon>
        <taxon>Pseudomonadati</taxon>
        <taxon>Pseudomonadota</taxon>
        <taxon>Gammaproteobacteria</taxon>
        <taxon>Legionellales</taxon>
        <taxon>Legionellaceae</taxon>
        <taxon>Legionella</taxon>
    </lineage>
</organism>
<feature type="domain" description="DNA topoisomerase IB N-terminal" evidence="8">
    <location>
        <begin position="34"/>
        <end position="82"/>
    </location>
</feature>
<evidence type="ECO:0000313" key="9">
    <source>
        <dbReference type="EMBL" id="RUQ84982.1"/>
    </source>
</evidence>
<keyword evidence="10" id="KW-1185">Reference proteome</keyword>
<dbReference type="GO" id="GO:0003677">
    <property type="term" value="F:DNA binding"/>
    <property type="evidence" value="ECO:0007669"/>
    <property type="project" value="UniProtKB-KW"/>
</dbReference>
<feature type="domain" description="DNA topoisomerase I catalytic core eukaryotic-type" evidence="7">
    <location>
        <begin position="96"/>
        <end position="300"/>
    </location>
</feature>
<keyword evidence="5" id="KW-0238">DNA-binding</keyword>
<dbReference type="InterPro" id="IPR001631">
    <property type="entry name" value="TopoI"/>
</dbReference>